<accession>A0A7W7NAJ5</accession>
<dbReference type="Proteomes" id="UP000561681">
    <property type="component" value="Unassembled WGS sequence"/>
</dbReference>
<comment type="caution">
    <text evidence="1">The sequence shown here is derived from an EMBL/GenBank/DDBJ whole genome shotgun (WGS) entry which is preliminary data.</text>
</comment>
<dbReference type="AlphaFoldDB" id="A0A7W7NAJ5"/>
<dbReference type="Gene3D" id="3.40.960.10">
    <property type="entry name" value="VSR Endonuclease"/>
    <property type="match status" value="1"/>
</dbReference>
<reference evidence="1 2" key="1">
    <citation type="submission" date="2020-08" db="EMBL/GenBank/DDBJ databases">
        <title>Functional genomics of gut bacteria from endangered species of beetles.</title>
        <authorList>
            <person name="Carlos-Shanley C."/>
        </authorList>
    </citation>
    <scope>NUCLEOTIDE SEQUENCE [LARGE SCALE GENOMIC DNA]</scope>
    <source>
        <strain evidence="1 2">S00142</strain>
    </source>
</reference>
<dbReference type="EMBL" id="JACHLD010000011">
    <property type="protein sequence ID" value="MBB4804572.1"/>
    <property type="molecule type" value="Genomic_DNA"/>
</dbReference>
<proteinExistence type="predicted"/>
<sequence length="330" mass="38861">MAKKTTRNIAYHNAQLPEVALRSPTQVEKLPFPYVHYPEHYGTFISFSEQKNSEQFLCLCSQQAVINYFELSESISEDKKEITKTPWQPPFPSSYLKKIKPKNRIDAVFKFRPKLCHRCNMTIPSLRWCHEMYGGNFKQYYGWYIQLSSLKLGFNNFNFLPDICPSEVIEKLKLTRKLMMESTAFESEEERLLAARYARELARLPENAARTEFGFRKIGEGWISETILFRLVTNAFPLDAIERNIRPDWLENLELDIYLPQRKLAFEYQGQQHFHPIKAWGGSKAFENLQKRDEKKRNICLQLGIVLIEINYTEPLTLDYLLEKVKLHTS</sequence>
<evidence type="ECO:0000313" key="2">
    <source>
        <dbReference type="Proteomes" id="UP000561681"/>
    </source>
</evidence>
<keyword evidence="2" id="KW-1185">Reference proteome</keyword>
<protein>
    <recommendedName>
        <fullName evidence="3">DUF559 domain-containing protein</fullName>
    </recommendedName>
</protein>
<evidence type="ECO:0008006" key="3">
    <source>
        <dbReference type="Google" id="ProtNLM"/>
    </source>
</evidence>
<gene>
    <name evidence="1" type="ORF">HNP37_004669</name>
</gene>
<dbReference type="RefSeq" id="WP_184167921.1">
    <property type="nucleotide sequence ID" value="NZ_JACHLD010000011.1"/>
</dbReference>
<organism evidence="1 2">
    <name type="scientific">Flavobacterium nitrogenifigens</name>
    <dbReference type="NCBI Taxonomy" id="1617283"/>
    <lineage>
        <taxon>Bacteria</taxon>
        <taxon>Pseudomonadati</taxon>
        <taxon>Bacteroidota</taxon>
        <taxon>Flavobacteriia</taxon>
        <taxon>Flavobacteriales</taxon>
        <taxon>Flavobacteriaceae</taxon>
        <taxon>Flavobacterium</taxon>
    </lineage>
</organism>
<name>A0A7W7NAJ5_9FLAO</name>
<evidence type="ECO:0000313" key="1">
    <source>
        <dbReference type="EMBL" id="MBB4804572.1"/>
    </source>
</evidence>